<organism evidence="2 3">
    <name type="scientific">Schizophyllum amplum</name>
    <dbReference type="NCBI Taxonomy" id="97359"/>
    <lineage>
        <taxon>Eukaryota</taxon>
        <taxon>Fungi</taxon>
        <taxon>Dikarya</taxon>
        <taxon>Basidiomycota</taxon>
        <taxon>Agaricomycotina</taxon>
        <taxon>Agaricomycetes</taxon>
        <taxon>Agaricomycetidae</taxon>
        <taxon>Agaricales</taxon>
        <taxon>Schizophyllaceae</taxon>
        <taxon>Schizophyllum</taxon>
    </lineage>
</organism>
<name>A0A550C0K5_9AGAR</name>
<accession>A0A550C0K5</accession>
<gene>
    <name evidence="2" type="ORF">BD626DRAFT_573700</name>
</gene>
<evidence type="ECO:0000256" key="1">
    <source>
        <dbReference type="SAM" id="MobiDB-lite"/>
    </source>
</evidence>
<protein>
    <submittedName>
        <fullName evidence="2">Uncharacterized protein</fullName>
    </submittedName>
</protein>
<feature type="compositionally biased region" description="Basic residues" evidence="1">
    <location>
        <begin position="584"/>
        <end position="593"/>
    </location>
</feature>
<feature type="compositionally biased region" description="Low complexity" evidence="1">
    <location>
        <begin position="89"/>
        <end position="99"/>
    </location>
</feature>
<feature type="region of interest" description="Disordered" evidence="1">
    <location>
        <begin position="60"/>
        <end position="153"/>
    </location>
</feature>
<feature type="compositionally biased region" description="Polar residues" evidence="1">
    <location>
        <begin position="229"/>
        <end position="239"/>
    </location>
</feature>
<evidence type="ECO:0000313" key="2">
    <source>
        <dbReference type="EMBL" id="TRM58266.1"/>
    </source>
</evidence>
<feature type="compositionally biased region" description="Basic and acidic residues" evidence="1">
    <location>
        <begin position="1"/>
        <end position="25"/>
    </location>
</feature>
<feature type="compositionally biased region" description="Basic and acidic residues" evidence="1">
    <location>
        <begin position="105"/>
        <end position="125"/>
    </location>
</feature>
<feature type="region of interest" description="Disordered" evidence="1">
    <location>
        <begin position="229"/>
        <end position="259"/>
    </location>
</feature>
<dbReference type="AlphaFoldDB" id="A0A550C0K5"/>
<feature type="region of interest" description="Disordered" evidence="1">
    <location>
        <begin position="582"/>
        <end position="603"/>
    </location>
</feature>
<proteinExistence type="predicted"/>
<dbReference type="EMBL" id="VDMD01000037">
    <property type="protein sequence ID" value="TRM58266.1"/>
    <property type="molecule type" value="Genomic_DNA"/>
</dbReference>
<comment type="caution">
    <text evidence="2">The sequence shown here is derived from an EMBL/GenBank/DDBJ whole genome shotgun (WGS) entry which is preliminary data.</text>
</comment>
<feature type="region of interest" description="Disordered" evidence="1">
    <location>
        <begin position="1"/>
        <end position="40"/>
    </location>
</feature>
<dbReference type="Proteomes" id="UP000320762">
    <property type="component" value="Unassembled WGS sequence"/>
</dbReference>
<feature type="region of interest" description="Disordered" evidence="1">
    <location>
        <begin position="302"/>
        <end position="329"/>
    </location>
</feature>
<keyword evidence="3" id="KW-1185">Reference proteome</keyword>
<sequence>MPTVDETRAAVGEPDTRAATDEPEAHTAAPEVQRRPSTAARWQANAWEDYARRLSFAIAAAGPPPSSGARETADAIFSPGHSTSPGDQRAPAYRRSTAPSPSPSAHRENAARHRSEVERNKRQNEVARIQRQQTESRTKLHIPVPFDIPSTDSPIPIDLPIPISTPILTESPTGAISPTLSELPLFDDVLRDGSLLYPTSPFPTSQDVGSLSPATSVVSVFRDVAPGNASSDVQLSVENPTPPLTEERPPSQPAAQPLRSGLPYFSRELDAWAAKQEKPPPSKSYQPNLPLNARHKVSNKTASYSAVATPNSARQARTVDSSSKQRLSTSRPTVGSMILADLPIQAVSAGRLTFADLGAGYRLRPNPGQMYSPNPGLTSDFATEQTCDSDDSFDSLFDEITDQNVQGPSTSGILARDDIGVGRRRKASLDNILQDSRVKAGSPQGWCALRLFSNLYSIVPFYAGPHFIPTFCATNEHSADNPPNSAIISPADSPLEDPSYGSPHALDETAHDVFHTFPLPALSKSPSAVHEQLDEHLVFDELSLSLSTLSGGRRDQSGSIDHGRELAMASPSRSPAAAFLLMQHPKKHGNAKKLTKDTTAYKP</sequence>
<reference evidence="2 3" key="1">
    <citation type="journal article" date="2019" name="New Phytol.">
        <title>Comparative genomics reveals unique wood-decay strategies and fruiting body development in the Schizophyllaceae.</title>
        <authorList>
            <person name="Almasi E."/>
            <person name="Sahu N."/>
            <person name="Krizsan K."/>
            <person name="Balint B."/>
            <person name="Kovacs G.M."/>
            <person name="Kiss B."/>
            <person name="Cseklye J."/>
            <person name="Drula E."/>
            <person name="Henrissat B."/>
            <person name="Nagy I."/>
            <person name="Chovatia M."/>
            <person name="Adam C."/>
            <person name="LaButti K."/>
            <person name="Lipzen A."/>
            <person name="Riley R."/>
            <person name="Grigoriev I.V."/>
            <person name="Nagy L.G."/>
        </authorList>
    </citation>
    <scope>NUCLEOTIDE SEQUENCE [LARGE SCALE GENOMIC DNA]</scope>
    <source>
        <strain evidence="2 3">NL-1724</strain>
    </source>
</reference>
<evidence type="ECO:0000313" key="3">
    <source>
        <dbReference type="Proteomes" id="UP000320762"/>
    </source>
</evidence>